<dbReference type="EMBL" id="JOKZ01000608">
    <property type="protein sequence ID" value="KKO97222.1"/>
    <property type="molecule type" value="Genomic_DNA"/>
</dbReference>
<feature type="region of interest" description="Disordered" evidence="1">
    <location>
        <begin position="1"/>
        <end position="26"/>
    </location>
</feature>
<sequence>MDSSENQESPATQPPNDDGQIGQSLSTSSNSFVTTVQSFLQPWNHSQTLITGDTRPETYQAKALLWPEQEAAAFAQGHMNDWELHTQSNQQSYSGVPSSMDAQMGSSRVYNPSFRSHGDGAFDMGTSLFEDFTSTSSFPIVDNRIYQENLDNSFHSNVGLEQEQLNMSDPFPHIGDQNSTPYILQPDVPYGVEDNAYASSTLYEQRDIHGSWGNDTNLLQHNFASEHEINFPDGSYQSASSLSYQDNNLSGQLSSIEDSHGNACLKVAEITQPVNHGPFFSHFENSSGCPSSMNTAIALSNVSVYDPATCTDQTPVSEKQEHKYYCF</sequence>
<accession>A0A0F9X8X3</accession>
<organism evidence="2 3">
    <name type="scientific">Trichoderma harzianum</name>
    <name type="common">Hypocrea lixii</name>
    <dbReference type="NCBI Taxonomy" id="5544"/>
    <lineage>
        <taxon>Eukaryota</taxon>
        <taxon>Fungi</taxon>
        <taxon>Dikarya</taxon>
        <taxon>Ascomycota</taxon>
        <taxon>Pezizomycotina</taxon>
        <taxon>Sordariomycetes</taxon>
        <taxon>Hypocreomycetidae</taxon>
        <taxon>Hypocreales</taxon>
        <taxon>Hypocreaceae</taxon>
        <taxon>Trichoderma</taxon>
    </lineage>
</organism>
<proteinExistence type="predicted"/>
<dbReference type="AlphaFoldDB" id="A0A0F9X8X3"/>
<protein>
    <submittedName>
        <fullName evidence="2">Uncharacterized protein</fullName>
    </submittedName>
</protein>
<evidence type="ECO:0000313" key="2">
    <source>
        <dbReference type="EMBL" id="KKO97222.1"/>
    </source>
</evidence>
<comment type="caution">
    <text evidence="2">The sequence shown here is derived from an EMBL/GenBank/DDBJ whole genome shotgun (WGS) entry which is preliminary data.</text>
</comment>
<name>A0A0F9X8X3_TRIHA</name>
<gene>
    <name evidence="2" type="ORF">THAR02_10677</name>
</gene>
<evidence type="ECO:0000256" key="1">
    <source>
        <dbReference type="SAM" id="MobiDB-lite"/>
    </source>
</evidence>
<evidence type="ECO:0000313" key="3">
    <source>
        <dbReference type="Proteomes" id="UP000034112"/>
    </source>
</evidence>
<reference evidence="3" key="1">
    <citation type="journal article" date="2015" name="Genome Announc.">
        <title>Draft whole-genome sequence of the biocontrol agent Trichoderma harzianum T6776.</title>
        <authorList>
            <person name="Baroncelli R."/>
            <person name="Piaggeschi G."/>
            <person name="Fiorini L."/>
            <person name="Bertolini E."/>
            <person name="Zapparata A."/>
            <person name="Pe M.E."/>
            <person name="Sarrocco S."/>
            <person name="Vannacci G."/>
        </authorList>
    </citation>
    <scope>NUCLEOTIDE SEQUENCE [LARGE SCALE GENOMIC DNA]</scope>
    <source>
        <strain evidence="3">T6776</strain>
    </source>
</reference>
<dbReference type="Proteomes" id="UP000034112">
    <property type="component" value="Unassembled WGS sequence"/>
</dbReference>